<name>W7D895_9LIST</name>
<reference evidence="1 2" key="1">
    <citation type="submission" date="2012-12" db="EMBL/GenBank/DDBJ databases">
        <title>Novel taxa of Listeriaceae from agricultural environments in the United States.</title>
        <authorList>
            <person name="den Bakker H.C."/>
            <person name="Allred A."/>
            <person name="Warchocki S."/>
            <person name="Wright E.M."/>
            <person name="Burrell A."/>
            <person name="Nightingale K.K."/>
            <person name="Kephart D."/>
            <person name="Wiedmann M."/>
        </authorList>
    </citation>
    <scope>NUCLEOTIDE SEQUENCE [LARGE SCALE GENOMIC DNA]</scope>
    <source>
        <strain evidence="1 2">FSL S10-1203</strain>
    </source>
</reference>
<dbReference type="GO" id="GO:0003743">
    <property type="term" value="F:translation initiation factor activity"/>
    <property type="evidence" value="ECO:0007669"/>
    <property type="project" value="UniProtKB-KW"/>
</dbReference>
<keyword evidence="1" id="KW-0648">Protein biosynthesis</keyword>
<dbReference type="Proteomes" id="UP000019241">
    <property type="component" value="Unassembled WGS sequence"/>
</dbReference>
<proteinExistence type="predicted"/>
<gene>
    <name evidence="1" type="ORF">MCOL2_17077</name>
</gene>
<comment type="caution">
    <text evidence="1">The sequence shown here is derived from an EMBL/GenBank/DDBJ whole genome shotgun (WGS) entry which is preliminary data.</text>
</comment>
<accession>W7D895</accession>
<organism evidence="1 2">
    <name type="scientific">Listeria fleischmannii FSL S10-1203</name>
    <dbReference type="NCBI Taxonomy" id="1265822"/>
    <lineage>
        <taxon>Bacteria</taxon>
        <taxon>Bacillati</taxon>
        <taxon>Bacillota</taxon>
        <taxon>Bacilli</taxon>
        <taxon>Bacillales</taxon>
        <taxon>Listeriaceae</taxon>
        <taxon>Listeria</taxon>
    </lineage>
</organism>
<sequence length="79" mass="8994">MLDDVSPLKLRMEPNSDFYLKTENWLRRQAGGTMKMIALADGTLGRDSTLDEIVSNAEMSSRQQHMLKTWLGDMSDVVF</sequence>
<dbReference type="EMBL" id="AODM01000058">
    <property type="protein sequence ID" value="EUJ48679.1"/>
    <property type="molecule type" value="Genomic_DNA"/>
</dbReference>
<protein>
    <submittedName>
        <fullName evidence="1">Replication initiation factor</fullName>
    </submittedName>
</protein>
<dbReference type="AlphaFoldDB" id="W7D895"/>
<keyword evidence="1" id="KW-0396">Initiation factor</keyword>
<evidence type="ECO:0000313" key="1">
    <source>
        <dbReference type="EMBL" id="EUJ48679.1"/>
    </source>
</evidence>
<evidence type="ECO:0000313" key="2">
    <source>
        <dbReference type="Proteomes" id="UP000019241"/>
    </source>
</evidence>
<dbReference type="PATRIC" id="fig|1265822.4.peg.3471"/>